<dbReference type="Proteomes" id="UP000281975">
    <property type="component" value="Unassembled WGS sequence"/>
</dbReference>
<comment type="caution">
    <text evidence="2">The sequence shown here is derived from an EMBL/GenBank/DDBJ whole genome shotgun (WGS) entry which is preliminary data.</text>
</comment>
<dbReference type="EMBL" id="RBIN01000002">
    <property type="protein sequence ID" value="RKR06730.1"/>
    <property type="molecule type" value="Genomic_DNA"/>
</dbReference>
<evidence type="ECO:0000313" key="3">
    <source>
        <dbReference type="Proteomes" id="UP000281975"/>
    </source>
</evidence>
<keyword evidence="3" id="KW-1185">Reference proteome</keyword>
<reference evidence="2 3" key="1">
    <citation type="submission" date="2018-10" db="EMBL/GenBank/DDBJ databases">
        <title>Genomic Encyclopedia of Type Strains, Phase IV (KMG-IV): sequencing the most valuable type-strain genomes for metagenomic binning, comparative biology and taxonomic classification.</title>
        <authorList>
            <person name="Goeker M."/>
        </authorList>
    </citation>
    <scope>NUCLEOTIDE SEQUENCE [LARGE SCALE GENOMIC DNA]</scope>
    <source>
        <strain evidence="2 3">DSM 23229</strain>
    </source>
</reference>
<sequence>MTQPGTDARARMPHPYGGEHGSAAGGRRFLPKKPSDDARHPGMAEDLAVSFRDVGFGSPGTHGDR</sequence>
<proteinExistence type="predicted"/>
<gene>
    <name evidence="2" type="ORF">C7446_0725</name>
</gene>
<feature type="region of interest" description="Disordered" evidence="1">
    <location>
        <begin position="1"/>
        <end position="65"/>
    </location>
</feature>
<protein>
    <submittedName>
        <fullName evidence="2">Uncharacterized protein</fullName>
    </submittedName>
</protein>
<organism evidence="2 3">
    <name type="scientific">Kushneria sinocarnis</name>
    <dbReference type="NCBI Taxonomy" id="595502"/>
    <lineage>
        <taxon>Bacteria</taxon>
        <taxon>Pseudomonadati</taxon>
        <taxon>Pseudomonadota</taxon>
        <taxon>Gammaproteobacteria</taxon>
        <taxon>Oceanospirillales</taxon>
        <taxon>Halomonadaceae</taxon>
        <taxon>Kushneria</taxon>
    </lineage>
</organism>
<name>A0A420WZM9_9GAMM</name>
<feature type="compositionally biased region" description="Basic and acidic residues" evidence="1">
    <location>
        <begin position="33"/>
        <end position="43"/>
    </location>
</feature>
<accession>A0A420WZM9</accession>
<evidence type="ECO:0000313" key="2">
    <source>
        <dbReference type="EMBL" id="RKR06730.1"/>
    </source>
</evidence>
<dbReference type="AlphaFoldDB" id="A0A420WZM9"/>
<evidence type="ECO:0000256" key="1">
    <source>
        <dbReference type="SAM" id="MobiDB-lite"/>
    </source>
</evidence>